<dbReference type="InterPro" id="IPR000873">
    <property type="entry name" value="AMP-dep_synth/lig_dom"/>
</dbReference>
<gene>
    <name evidence="2" type="ORF">FSB_LOCUS28572</name>
</gene>
<dbReference type="InterPro" id="IPR042099">
    <property type="entry name" value="ANL_N_sf"/>
</dbReference>
<evidence type="ECO:0000259" key="1">
    <source>
        <dbReference type="Pfam" id="PF00501"/>
    </source>
</evidence>
<dbReference type="AlphaFoldDB" id="A0A2N9GMS2"/>
<feature type="domain" description="AMP-dependent synthetase/ligase" evidence="1">
    <location>
        <begin position="84"/>
        <end position="254"/>
    </location>
</feature>
<proteinExistence type="predicted"/>
<dbReference type="EMBL" id="OIVN01002112">
    <property type="protein sequence ID" value="SPD00690.1"/>
    <property type="molecule type" value="Genomic_DNA"/>
</dbReference>
<dbReference type="PANTHER" id="PTHR22754">
    <property type="entry name" value="DISCO-INTERACTING PROTEIN 2 DIP2 -RELATED"/>
    <property type="match status" value="1"/>
</dbReference>
<dbReference type="PANTHER" id="PTHR22754:SF40">
    <property type="entry name" value="OS01G0636300 PROTEIN"/>
    <property type="match status" value="1"/>
</dbReference>
<dbReference type="Gene3D" id="3.30.300.30">
    <property type="match status" value="1"/>
</dbReference>
<organism evidence="2">
    <name type="scientific">Fagus sylvatica</name>
    <name type="common">Beechnut</name>
    <dbReference type="NCBI Taxonomy" id="28930"/>
    <lineage>
        <taxon>Eukaryota</taxon>
        <taxon>Viridiplantae</taxon>
        <taxon>Streptophyta</taxon>
        <taxon>Embryophyta</taxon>
        <taxon>Tracheophyta</taxon>
        <taxon>Spermatophyta</taxon>
        <taxon>Magnoliopsida</taxon>
        <taxon>eudicotyledons</taxon>
        <taxon>Gunneridae</taxon>
        <taxon>Pentapetalae</taxon>
        <taxon>rosids</taxon>
        <taxon>fabids</taxon>
        <taxon>Fagales</taxon>
        <taxon>Fagaceae</taxon>
        <taxon>Fagus</taxon>
    </lineage>
</organism>
<dbReference type="SUPFAM" id="SSF56801">
    <property type="entry name" value="Acetyl-CoA synthetase-like"/>
    <property type="match status" value="1"/>
</dbReference>
<evidence type="ECO:0000313" key="2">
    <source>
        <dbReference type="EMBL" id="SPD00690.1"/>
    </source>
</evidence>
<name>A0A2N9GMS2_FAGSY</name>
<dbReference type="InterPro" id="IPR045851">
    <property type="entry name" value="AMP-bd_C_sf"/>
</dbReference>
<sequence length="588" mass="65518">MNQENYDPCFPDQPVVDLYLPLWANLPAFRSKPAFIWAEDGSNHATKGPTLLTYAQLNDSVQSISSKLLIPLQRDPSFPKENYHHLVRVLSQTKPKAAIAHPDYITNVQRYISSSFNDKNLAQMLQNLKWVSTDDIKDNKVDSKFSTLYYNGCKPDEVYLIQYTSGATGIPKPVLVTAGSAAHNVRMARKAYDLHPNSVIVSWLPQYHDCGLMFLLLTIVSGATCVLTSPGAFLKRPRLWHELISEFSATCTPVPCFTLPHVQGWPGQGASVEEFVYVFKPFGLNPSCISPSYGLAENCTFVSTAWRGNNGGHSTSFPKIPTHNKLLPSVRLNEEEDMVIIVVNEETREPVEDGIEGEIWISSPSNASGYLGHPSLTRMVFQGRLRNKVSQCFVRTGDRGIVIGEERFLYVTGRCSDMIKLHNTLEIHPHYIETTAYNSCSKFLRGGYLAAFKISNEIVLVAETQRSEKDMRVLKSLCEGIKKMVSEEEKIELGLVVLVKSGSVPKTTSGKIQRWAAKNKLIGGKTSVVMEVRFGHCSSFFSERVHECIGEYEGRGREGQEVGTKGREKIFLSLSGAPSRIPSMLSLL</sequence>
<reference evidence="2" key="1">
    <citation type="submission" date="2018-02" db="EMBL/GenBank/DDBJ databases">
        <authorList>
            <person name="Cohen D.B."/>
            <person name="Kent A.D."/>
        </authorList>
    </citation>
    <scope>NUCLEOTIDE SEQUENCE</scope>
</reference>
<protein>
    <recommendedName>
        <fullName evidence="1">AMP-dependent synthetase/ligase domain-containing protein</fullName>
    </recommendedName>
</protein>
<accession>A0A2N9GMS2</accession>
<dbReference type="Gene3D" id="3.40.50.12780">
    <property type="entry name" value="N-terminal domain of ligase-like"/>
    <property type="match status" value="1"/>
</dbReference>
<dbReference type="Pfam" id="PF00501">
    <property type="entry name" value="AMP-binding"/>
    <property type="match status" value="1"/>
</dbReference>